<reference evidence="6" key="1">
    <citation type="journal article" date="2019" name="Int. J. Syst. Evol. Microbiol.">
        <title>The Global Catalogue of Microorganisms (GCM) 10K type strain sequencing project: providing services to taxonomists for standard genome sequencing and annotation.</title>
        <authorList>
            <consortium name="The Broad Institute Genomics Platform"/>
            <consortium name="The Broad Institute Genome Sequencing Center for Infectious Disease"/>
            <person name="Wu L."/>
            <person name="Ma J."/>
        </authorList>
    </citation>
    <scope>NUCLEOTIDE SEQUENCE [LARGE SCALE GENOMIC DNA]</scope>
    <source>
        <strain evidence="6">JCM 6923</strain>
    </source>
</reference>
<proteinExistence type="predicted"/>
<dbReference type="InterPro" id="IPR039994">
    <property type="entry name" value="NO66-like"/>
</dbReference>
<dbReference type="PANTHER" id="PTHR13096">
    <property type="entry name" value="MINA53 MYC INDUCED NUCLEAR ANTIGEN"/>
    <property type="match status" value="1"/>
</dbReference>
<protein>
    <recommendedName>
        <fullName evidence="4">JmjC domain-containing protein</fullName>
    </recommendedName>
</protein>
<name>A0ABP5XYV1_9ACTN</name>
<dbReference type="RefSeq" id="WP_346077281.1">
    <property type="nucleotide sequence ID" value="NZ_BAAATL010000005.1"/>
</dbReference>
<sequence length="319" mass="35231">MKENTVHHPLASLSDILGRDSSTFVSEVYGRRPLHLPKANATAFRDLVTLDEIDNILASPSTRPPYIRLMKQSRPTDPRNFTFSATVARRQLDGLLDHALVMNHFHRGYTVVLDSIEHWLPTVQSLLCSLQMELGAGGRAAVFASPPHEQALEPHADSYEIFVLQVSGSKKWSLYERLDPVPRAGARLNQDELGPKTESLVLNPGDVLYLPWGTPHVVESLDSPSVHVSIGLRPPTWGEVLEELLRTVVNDGREHEPVLMHSGREDELSKQLSTRLASIMDGVEAVSPPAYAKRLIATALESRRHSVGLTLASLCAQSS</sequence>
<feature type="domain" description="JmjC" evidence="4">
    <location>
        <begin position="109"/>
        <end position="249"/>
    </location>
</feature>
<dbReference type="EMBL" id="BAAATL010000005">
    <property type="protein sequence ID" value="GAA2471597.1"/>
    <property type="molecule type" value="Genomic_DNA"/>
</dbReference>
<evidence type="ECO:0000313" key="6">
    <source>
        <dbReference type="Proteomes" id="UP001501721"/>
    </source>
</evidence>
<dbReference type="Gene3D" id="2.60.120.650">
    <property type="entry name" value="Cupin"/>
    <property type="match status" value="1"/>
</dbReference>
<organism evidence="5 6">
    <name type="scientific">Streptomyces graminearus</name>
    <dbReference type="NCBI Taxonomy" id="284030"/>
    <lineage>
        <taxon>Bacteria</taxon>
        <taxon>Bacillati</taxon>
        <taxon>Actinomycetota</taxon>
        <taxon>Actinomycetes</taxon>
        <taxon>Kitasatosporales</taxon>
        <taxon>Streptomycetaceae</taxon>
        <taxon>Streptomyces</taxon>
    </lineage>
</organism>
<dbReference type="SUPFAM" id="SSF51197">
    <property type="entry name" value="Clavaminate synthase-like"/>
    <property type="match status" value="1"/>
</dbReference>
<gene>
    <name evidence="5" type="ORF">GCM10010422_12530</name>
</gene>
<evidence type="ECO:0000259" key="4">
    <source>
        <dbReference type="PROSITE" id="PS51184"/>
    </source>
</evidence>
<dbReference type="InterPro" id="IPR003347">
    <property type="entry name" value="JmjC_dom"/>
</dbReference>
<dbReference type="Proteomes" id="UP001501721">
    <property type="component" value="Unassembled WGS sequence"/>
</dbReference>
<dbReference type="Pfam" id="PF08007">
    <property type="entry name" value="JmjC_2"/>
    <property type="match status" value="1"/>
</dbReference>
<keyword evidence="3" id="KW-0408">Iron</keyword>
<comment type="caution">
    <text evidence="5">The sequence shown here is derived from an EMBL/GenBank/DDBJ whole genome shotgun (WGS) entry which is preliminary data.</text>
</comment>
<dbReference type="PROSITE" id="PS51184">
    <property type="entry name" value="JMJC"/>
    <property type="match status" value="1"/>
</dbReference>
<evidence type="ECO:0000313" key="5">
    <source>
        <dbReference type="EMBL" id="GAA2471597.1"/>
    </source>
</evidence>
<evidence type="ECO:0000256" key="3">
    <source>
        <dbReference type="ARBA" id="ARBA00023004"/>
    </source>
</evidence>
<evidence type="ECO:0000256" key="1">
    <source>
        <dbReference type="ARBA" id="ARBA00001954"/>
    </source>
</evidence>
<evidence type="ECO:0000256" key="2">
    <source>
        <dbReference type="ARBA" id="ARBA00022723"/>
    </source>
</evidence>
<keyword evidence="6" id="KW-1185">Reference proteome</keyword>
<comment type="cofactor">
    <cofactor evidence="1">
        <name>Fe(2+)</name>
        <dbReference type="ChEBI" id="CHEBI:29033"/>
    </cofactor>
</comment>
<accession>A0ABP5XYV1</accession>
<dbReference type="PANTHER" id="PTHR13096:SF8">
    <property type="entry name" value="RIBOSOMAL OXYGENASE 1"/>
    <property type="match status" value="1"/>
</dbReference>
<keyword evidence="2" id="KW-0479">Metal-binding</keyword>